<evidence type="ECO:0000256" key="4">
    <source>
        <dbReference type="ARBA" id="ARBA00022755"/>
    </source>
</evidence>
<keyword evidence="6 11" id="KW-0521">NADP</keyword>
<keyword evidence="10 11" id="KW-0511">Multifunctional enzyme</keyword>
<dbReference type="Pfam" id="PF00763">
    <property type="entry name" value="THF_DHG_CYH"/>
    <property type="match status" value="1"/>
</dbReference>
<dbReference type="GO" id="GO:0004477">
    <property type="term" value="F:methenyltetrahydrofolate cyclohydrolase activity"/>
    <property type="evidence" value="ECO:0007669"/>
    <property type="project" value="UniProtKB-UniRule"/>
</dbReference>
<dbReference type="PRINTS" id="PR00085">
    <property type="entry name" value="THFDHDRGNASE"/>
</dbReference>
<evidence type="ECO:0000256" key="8">
    <source>
        <dbReference type="ARBA" id="ARBA00023102"/>
    </source>
</evidence>
<evidence type="ECO:0000256" key="3">
    <source>
        <dbReference type="ARBA" id="ARBA00022605"/>
    </source>
</evidence>
<reference evidence="14" key="1">
    <citation type="submission" date="2023-07" db="EMBL/GenBank/DDBJ databases">
        <title>Genomic Encyclopedia of Type Strains, Phase IV (KMG-IV): sequencing the most valuable type-strain genomes for metagenomic binning, comparative biology and taxonomic classification.</title>
        <authorList>
            <person name="Goeker M."/>
        </authorList>
    </citation>
    <scope>NUCLEOTIDE SEQUENCE</scope>
    <source>
        <strain evidence="14">DSM 19659</strain>
    </source>
</reference>
<dbReference type="GO" id="GO:0004488">
    <property type="term" value="F:methylenetetrahydrofolate dehydrogenase (NADP+) activity"/>
    <property type="evidence" value="ECO:0007669"/>
    <property type="project" value="UniProtKB-UniRule"/>
</dbReference>
<keyword evidence="5 11" id="KW-0378">Hydrolase</keyword>
<proteinExistence type="inferred from homology"/>
<feature type="binding site" evidence="11">
    <location>
        <position position="231"/>
    </location>
    <ligand>
        <name>NADP(+)</name>
        <dbReference type="ChEBI" id="CHEBI:58349"/>
    </ligand>
</feature>
<evidence type="ECO:0000256" key="5">
    <source>
        <dbReference type="ARBA" id="ARBA00022801"/>
    </source>
</evidence>
<feature type="binding site" evidence="11">
    <location>
        <begin position="165"/>
        <end position="167"/>
    </location>
    <ligand>
        <name>NADP(+)</name>
        <dbReference type="ChEBI" id="CHEBI:58349"/>
    </ligand>
</feature>
<comment type="pathway">
    <text evidence="1 11">One-carbon metabolism; tetrahydrofolate interconversion.</text>
</comment>
<dbReference type="GO" id="GO:0005829">
    <property type="term" value="C:cytosol"/>
    <property type="evidence" value="ECO:0007669"/>
    <property type="project" value="TreeGrafter"/>
</dbReference>
<dbReference type="InterPro" id="IPR000672">
    <property type="entry name" value="THF_DH/CycHdrlase"/>
</dbReference>
<evidence type="ECO:0000256" key="1">
    <source>
        <dbReference type="ARBA" id="ARBA00004777"/>
    </source>
</evidence>
<keyword evidence="9 11" id="KW-0486">Methionine biosynthesis</keyword>
<evidence type="ECO:0000256" key="7">
    <source>
        <dbReference type="ARBA" id="ARBA00023002"/>
    </source>
</evidence>
<dbReference type="InterPro" id="IPR020631">
    <property type="entry name" value="THF_DH/CycHdrlase_NAD-bd_dom"/>
</dbReference>
<dbReference type="Proteomes" id="UP001241537">
    <property type="component" value="Unassembled WGS sequence"/>
</dbReference>
<dbReference type="Gene3D" id="3.40.50.720">
    <property type="entry name" value="NAD(P)-binding Rossmann-like Domain"/>
    <property type="match status" value="1"/>
</dbReference>
<comment type="catalytic activity">
    <reaction evidence="11">
        <text>(6R)-5,10-methylene-5,6,7,8-tetrahydrofolate + NADP(+) = (6R)-5,10-methenyltetrahydrofolate + NADPH</text>
        <dbReference type="Rhea" id="RHEA:22812"/>
        <dbReference type="ChEBI" id="CHEBI:15636"/>
        <dbReference type="ChEBI" id="CHEBI:57455"/>
        <dbReference type="ChEBI" id="CHEBI:57783"/>
        <dbReference type="ChEBI" id="CHEBI:58349"/>
        <dbReference type="EC" id="1.5.1.5"/>
    </reaction>
</comment>
<feature type="binding site" evidence="11">
    <location>
        <position position="190"/>
    </location>
    <ligand>
        <name>NADP(+)</name>
        <dbReference type="ChEBI" id="CHEBI:58349"/>
    </ligand>
</feature>
<protein>
    <recommendedName>
        <fullName evidence="11">Bifunctional protein FolD</fullName>
    </recommendedName>
    <domain>
        <recommendedName>
            <fullName evidence="11">Methylenetetrahydrofolate dehydrogenase</fullName>
            <ecNumber evidence="11">1.5.1.5</ecNumber>
        </recommendedName>
    </domain>
    <domain>
        <recommendedName>
            <fullName evidence="11">Methenyltetrahydrofolate cyclohydrolase</fullName>
            <ecNumber evidence="11">3.5.4.9</ecNumber>
        </recommendedName>
    </domain>
</protein>
<dbReference type="RefSeq" id="WP_307255084.1">
    <property type="nucleotide sequence ID" value="NZ_JAUSTO010000012.1"/>
</dbReference>
<evidence type="ECO:0000256" key="9">
    <source>
        <dbReference type="ARBA" id="ARBA00023167"/>
    </source>
</evidence>
<dbReference type="EC" id="3.5.4.9" evidence="11"/>
<dbReference type="InterPro" id="IPR020630">
    <property type="entry name" value="THF_DH/CycHdrlase_cat_dom"/>
</dbReference>
<comment type="catalytic activity">
    <reaction evidence="11">
        <text>(6R)-5,10-methenyltetrahydrofolate + H2O = (6R)-10-formyltetrahydrofolate + H(+)</text>
        <dbReference type="Rhea" id="RHEA:23700"/>
        <dbReference type="ChEBI" id="CHEBI:15377"/>
        <dbReference type="ChEBI" id="CHEBI:15378"/>
        <dbReference type="ChEBI" id="CHEBI:57455"/>
        <dbReference type="ChEBI" id="CHEBI:195366"/>
        <dbReference type="EC" id="3.5.4.9"/>
    </reaction>
</comment>
<evidence type="ECO:0000256" key="6">
    <source>
        <dbReference type="ARBA" id="ARBA00022857"/>
    </source>
</evidence>
<evidence type="ECO:0000256" key="10">
    <source>
        <dbReference type="ARBA" id="ARBA00023268"/>
    </source>
</evidence>
<keyword evidence="4 11" id="KW-0658">Purine biosynthesis</keyword>
<evidence type="ECO:0000259" key="12">
    <source>
        <dbReference type="Pfam" id="PF00763"/>
    </source>
</evidence>
<dbReference type="AlphaFoldDB" id="A0AAE3VB55"/>
<dbReference type="GO" id="GO:0006164">
    <property type="term" value="P:purine nucleotide biosynthetic process"/>
    <property type="evidence" value="ECO:0007669"/>
    <property type="project" value="UniProtKB-KW"/>
</dbReference>
<dbReference type="Gene3D" id="3.40.50.10860">
    <property type="entry name" value="Leucine Dehydrogenase, chain A, domain 1"/>
    <property type="match status" value="1"/>
</dbReference>
<accession>A0AAE3VB55</accession>
<dbReference type="GO" id="GO:0035999">
    <property type="term" value="P:tetrahydrofolate interconversion"/>
    <property type="evidence" value="ECO:0007669"/>
    <property type="project" value="UniProtKB-UniRule"/>
</dbReference>
<evidence type="ECO:0000313" key="15">
    <source>
        <dbReference type="Proteomes" id="UP001241537"/>
    </source>
</evidence>
<dbReference type="EMBL" id="JAUSTO010000012">
    <property type="protein sequence ID" value="MDQ0153091.1"/>
    <property type="molecule type" value="Genomic_DNA"/>
</dbReference>
<gene>
    <name evidence="11" type="primary">folD</name>
    <name evidence="14" type="ORF">J2S20_001800</name>
</gene>
<dbReference type="Pfam" id="PF02882">
    <property type="entry name" value="THF_DHG_CYH_C"/>
    <property type="match status" value="1"/>
</dbReference>
<dbReference type="PANTHER" id="PTHR48099">
    <property type="entry name" value="C-1-TETRAHYDROFOLATE SYNTHASE, CYTOPLASMIC-RELATED"/>
    <property type="match status" value="1"/>
</dbReference>
<dbReference type="SUPFAM" id="SSF51735">
    <property type="entry name" value="NAD(P)-binding Rossmann-fold domains"/>
    <property type="match status" value="1"/>
</dbReference>
<evidence type="ECO:0000256" key="2">
    <source>
        <dbReference type="ARBA" id="ARBA00022563"/>
    </source>
</evidence>
<dbReference type="CDD" id="cd01080">
    <property type="entry name" value="NAD_bind_m-THF_DH_Cyclohyd"/>
    <property type="match status" value="1"/>
</dbReference>
<feature type="domain" description="Tetrahydrofolate dehydrogenase/cyclohydrolase catalytic" evidence="12">
    <location>
        <begin position="5"/>
        <end position="119"/>
    </location>
</feature>
<evidence type="ECO:0000256" key="11">
    <source>
        <dbReference type="HAMAP-Rule" id="MF_01576"/>
    </source>
</evidence>
<keyword evidence="8 11" id="KW-0368">Histidine biosynthesis</keyword>
<dbReference type="InterPro" id="IPR046346">
    <property type="entry name" value="Aminoacid_DH-like_N_sf"/>
</dbReference>
<dbReference type="GO" id="GO:0009086">
    <property type="term" value="P:methionine biosynthetic process"/>
    <property type="evidence" value="ECO:0007669"/>
    <property type="project" value="UniProtKB-KW"/>
</dbReference>
<dbReference type="InterPro" id="IPR036291">
    <property type="entry name" value="NAD(P)-bd_dom_sf"/>
</dbReference>
<feature type="domain" description="Tetrahydrofolate dehydrogenase/cyclohydrolase NAD(P)-binding" evidence="13">
    <location>
        <begin position="139"/>
        <end position="280"/>
    </location>
</feature>
<name>A0AAE3VB55_9FIRM</name>
<keyword evidence="15" id="KW-1185">Reference proteome</keyword>
<sequence length="289" mass="30878">MARLLKGAPVAAAISAELAERVKKLRERGVVPTLATVRLGERPADVAYERGAGKRCEKLGIAVQRYVLPEDCSREALLSCIREINEREEIHGCLMFRPLPDPEAEREVCALLNPEKDMDGITRGALGDVFTGGKGSFPPSTAQACMEILDFYGYQVRSARVTVIGASLVIGRPVGAMLLNRCATLTMCHIDTVDTAAHARNAEILISAAGCAGLVTREYVSPGQVVLDVGINQDQDGNICGDVCFDEVEPVVEAITPVPGGVGTVTSAVLAKHVVEAAERVMKRELVVK</sequence>
<keyword evidence="2 11" id="KW-0554">One-carbon metabolism</keyword>
<comment type="caution">
    <text evidence="14">The sequence shown here is derived from an EMBL/GenBank/DDBJ whole genome shotgun (WGS) entry which is preliminary data.</text>
</comment>
<comment type="similarity">
    <text evidence="11">Belongs to the tetrahydrofolate dehydrogenase/cyclohydrolase family.</text>
</comment>
<dbReference type="GO" id="GO:0000105">
    <property type="term" value="P:L-histidine biosynthetic process"/>
    <property type="evidence" value="ECO:0007669"/>
    <property type="project" value="UniProtKB-KW"/>
</dbReference>
<dbReference type="SUPFAM" id="SSF53223">
    <property type="entry name" value="Aminoacid dehydrogenase-like, N-terminal domain"/>
    <property type="match status" value="1"/>
</dbReference>
<organism evidence="14 15">
    <name type="scientific">Moryella indoligenes</name>
    <dbReference type="NCBI Taxonomy" id="371674"/>
    <lineage>
        <taxon>Bacteria</taxon>
        <taxon>Bacillati</taxon>
        <taxon>Bacillota</taxon>
        <taxon>Clostridia</taxon>
        <taxon>Lachnospirales</taxon>
        <taxon>Lachnospiraceae</taxon>
        <taxon>Moryella</taxon>
    </lineage>
</organism>
<comment type="subunit">
    <text evidence="11">Homodimer.</text>
</comment>
<evidence type="ECO:0000313" key="14">
    <source>
        <dbReference type="EMBL" id="MDQ0153091.1"/>
    </source>
</evidence>
<keyword evidence="7 11" id="KW-0560">Oxidoreductase</keyword>
<dbReference type="HAMAP" id="MF_01576">
    <property type="entry name" value="THF_DHG_CYH"/>
    <property type="match status" value="1"/>
</dbReference>
<dbReference type="EC" id="1.5.1.5" evidence="11"/>
<evidence type="ECO:0000259" key="13">
    <source>
        <dbReference type="Pfam" id="PF02882"/>
    </source>
</evidence>
<dbReference type="PANTHER" id="PTHR48099:SF5">
    <property type="entry name" value="C-1-TETRAHYDROFOLATE SYNTHASE, CYTOPLASMIC"/>
    <property type="match status" value="1"/>
</dbReference>
<keyword evidence="3 11" id="KW-0028">Amino-acid biosynthesis</keyword>
<comment type="function">
    <text evidence="11">Catalyzes the oxidation of 5,10-methylenetetrahydrofolate to 5,10-methenyltetrahydrofolate and then the hydrolysis of 5,10-methenyltetrahydrofolate to 10-formyltetrahydrofolate.</text>
</comment>